<dbReference type="SUPFAM" id="SSF56801">
    <property type="entry name" value="Acetyl-CoA synthetase-like"/>
    <property type="match status" value="1"/>
</dbReference>
<comment type="caution">
    <text evidence="3">The sequence shown here is derived from an EMBL/GenBank/DDBJ whole genome shotgun (WGS) entry which is preliminary data.</text>
</comment>
<protein>
    <submittedName>
        <fullName evidence="3">AMP-dependent synthetase and ligase</fullName>
    </submittedName>
</protein>
<dbReference type="GO" id="GO:0070566">
    <property type="term" value="F:adenylyltransferase activity"/>
    <property type="evidence" value="ECO:0007669"/>
    <property type="project" value="TreeGrafter"/>
</dbReference>
<dbReference type="InterPro" id="IPR042099">
    <property type="entry name" value="ANL_N_sf"/>
</dbReference>
<feature type="domain" description="AMP-dependent synthetase/ligase" evidence="2">
    <location>
        <begin position="29"/>
        <end position="132"/>
    </location>
</feature>
<gene>
    <name evidence="3" type="ORF">MiSe_24120</name>
</gene>
<dbReference type="PANTHER" id="PTHR22754">
    <property type="entry name" value="DISCO-INTERACTING PROTEIN 2 DIP2 -RELATED"/>
    <property type="match status" value="1"/>
</dbReference>
<keyword evidence="4" id="KW-1185">Reference proteome</keyword>
<reference evidence="3" key="1">
    <citation type="submission" date="2019-10" db="EMBL/GenBank/DDBJ databases">
        <title>Draft genome sequece of Microseira wollei NIES-4236.</title>
        <authorList>
            <person name="Yamaguchi H."/>
            <person name="Suzuki S."/>
            <person name="Kawachi M."/>
        </authorList>
    </citation>
    <scope>NUCLEOTIDE SEQUENCE</scope>
    <source>
        <strain evidence="3">NIES-4236</strain>
    </source>
</reference>
<name>A0AAV3X5V3_9CYAN</name>
<dbReference type="InterPro" id="IPR000873">
    <property type="entry name" value="AMP-dep_synth/lig_dom"/>
</dbReference>
<dbReference type="GO" id="GO:0005886">
    <property type="term" value="C:plasma membrane"/>
    <property type="evidence" value="ECO:0007669"/>
    <property type="project" value="TreeGrafter"/>
</dbReference>
<evidence type="ECO:0000313" key="3">
    <source>
        <dbReference type="EMBL" id="GET37658.1"/>
    </source>
</evidence>
<dbReference type="EMBL" id="BLAY01000032">
    <property type="protein sequence ID" value="GET37658.1"/>
    <property type="molecule type" value="Genomic_DNA"/>
</dbReference>
<sequence length="139" mass="15136">MSFPLLNLFAQLQCLTTDAIADGIEENWQAPLVKTDTLAFLQYTSGSTGTPKGVMLSHGNLMHNAAMTYRLMEHSPSSKFVSWLPVYHDMGLIGGILQPLYGGFPCILMSPASFLQSPYRWLKAISDYGGTTSGAPNFA</sequence>
<dbReference type="Pfam" id="PF00501">
    <property type="entry name" value="AMP-binding"/>
    <property type="match status" value="1"/>
</dbReference>
<evidence type="ECO:0000259" key="2">
    <source>
        <dbReference type="Pfam" id="PF00501"/>
    </source>
</evidence>
<comment type="similarity">
    <text evidence="1">Belongs to the ATP-dependent AMP-binding enzyme family.</text>
</comment>
<dbReference type="GO" id="GO:0016874">
    <property type="term" value="F:ligase activity"/>
    <property type="evidence" value="ECO:0007669"/>
    <property type="project" value="UniProtKB-KW"/>
</dbReference>
<dbReference type="AlphaFoldDB" id="A0AAV3X5V3"/>
<dbReference type="Proteomes" id="UP001050975">
    <property type="component" value="Unassembled WGS sequence"/>
</dbReference>
<dbReference type="InterPro" id="IPR020845">
    <property type="entry name" value="AMP-binding_CS"/>
</dbReference>
<dbReference type="Gene3D" id="3.40.50.12780">
    <property type="entry name" value="N-terminal domain of ligase-like"/>
    <property type="match status" value="1"/>
</dbReference>
<evidence type="ECO:0000256" key="1">
    <source>
        <dbReference type="ARBA" id="ARBA00006432"/>
    </source>
</evidence>
<evidence type="ECO:0000313" key="4">
    <source>
        <dbReference type="Proteomes" id="UP001050975"/>
    </source>
</evidence>
<accession>A0AAV3X5V3</accession>
<proteinExistence type="inferred from homology"/>
<organism evidence="3 4">
    <name type="scientific">Microseira wollei NIES-4236</name>
    <dbReference type="NCBI Taxonomy" id="2530354"/>
    <lineage>
        <taxon>Bacteria</taxon>
        <taxon>Bacillati</taxon>
        <taxon>Cyanobacteriota</taxon>
        <taxon>Cyanophyceae</taxon>
        <taxon>Oscillatoriophycideae</taxon>
        <taxon>Aerosakkonematales</taxon>
        <taxon>Aerosakkonemataceae</taxon>
        <taxon>Microseira</taxon>
    </lineage>
</organism>
<dbReference type="PANTHER" id="PTHR22754:SF32">
    <property type="entry name" value="DISCO-INTERACTING PROTEIN 2"/>
    <property type="match status" value="1"/>
</dbReference>
<dbReference type="PROSITE" id="PS00455">
    <property type="entry name" value="AMP_BINDING"/>
    <property type="match status" value="1"/>
</dbReference>
<keyword evidence="3" id="KW-0436">Ligase</keyword>
<dbReference type="GO" id="GO:0006633">
    <property type="term" value="P:fatty acid biosynthetic process"/>
    <property type="evidence" value="ECO:0007669"/>
    <property type="project" value="TreeGrafter"/>
</dbReference>